<evidence type="ECO:0000256" key="3">
    <source>
        <dbReference type="ARBA" id="ARBA00022692"/>
    </source>
</evidence>
<dbReference type="PANTHER" id="PTHR33931:SF2">
    <property type="entry name" value="HOLIN-LIKE PROTEIN CIDA"/>
    <property type="match status" value="1"/>
</dbReference>
<evidence type="ECO:0000313" key="7">
    <source>
        <dbReference type="EMBL" id="QEI09136.1"/>
    </source>
</evidence>
<gene>
    <name evidence="7" type="ORF">FXN63_05695</name>
</gene>
<evidence type="ECO:0000256" key="1">
    <source>
        <dbReference type="ARBA" id="ARBA00004651"/>
    </source>
</evidence>
<dbReference type="OrthoDB" id="385012at2"/>
<feature type="transmembrane region" description="Helical" evidence="6">
    <location>
        <begin position="86"/>
        <end position="109"/>
    </location>
</feature>
<feature type="transmembrane region" description="Helical" evidence="6">
    <location>
        <begin position="24"/>
        <end position="42"/>
    </location>
</feature>
<dbReference type="Proteomes" id="UP000325161">
    <property type="component" value="Chromosome"/>
</dbReference>
<dbReference type="Pfam" id="PF03788">
    <property type="entry name" value="LrgA"/>
    <property type="match status" value="1"/>
</dbReference>
<evidence type="ECO:0000313" key="8">
    <source>
        <dbReference type="Proteomes" id="UP000325161"/>
    </source>
</evidence>
<proteinExistence type="predicted"/>
<keyword evidence="2" id="KW-1003">Cell membrane</keyword>
<reference evidence="7 8" key="1">
    <citation type="submission" date="2019-08" db="EMBL/GenBank/DDBJ databases">
        <title>Amphibian skin-associated Pigmentiphaga: genome sequence and occurrence across geography and hosts.</title>
        <authorList>
            <person name="Bletz M.C."/>
            <person name="Bunk B."/>
            <person name="Sproeer C."/>
            <person name="Biwer P."/>
            <person name="Reiter S."/>
            <person name="Rabemananjara F.C.E."/>
            <person name="Schulz S."/>
            <person name="Overmann J."/>
            <person name="Vences M."/>
        </authorList>
    </citation>
    <scope>NUCLEOTIDE SEQUENCE [LARGE SCALE GENOMIC DNA]</scope>
    <source>
        <strain evidence="7 8">Mada1488</strain>
    </source>
</reference>
<evidence type="ECO:0000256" key="5">
    <source>
        <dbReference type="ARBA" id="ARBA00023136"/>
    </source>
</evidence>
<dbReference type="KEGG" id="pacr:FXN63_05695"/>
<evidence type="ECO:0000256" key="4">
    <source>
        <dbReference type="ARBA" id="ARBA00022989"/>
    </source>
</evidence>
<comment type="subcellular location">
    <subcellularLocation>
        <location evidence="1">Cell membrane</location>
        <topology evidence="1">Multi-pass membrane protein</topology>
    </subcellularLocation>
</comment>
<keyword evidence="3 6" id="KW-0812">Transmembrane</keyword>
<accession>A0A5C0B5F8</accession>
<sequence length="117" mass="12665">MLLAFATLVLFQLAGEFLARWLDLPLPGAVVGMILLFVALVIRGQAPAPLRRVASGLLQHLMLLLIPIVSGVVMHTERVMREWWPFLVSNAVGGAITLAVTAIVLRAMLGRKGTDNV</sequence>
<feature type="transmembrane region" description="Helical" evidence="6">
    <location>
        <begin position="54"/>
        <end position="74"/>
    </location>
</feature>
<keyword evidence="4 6" id="KW-1133">Transmembrane helix</keyword>
<dbReference type="EMBL" id="CP043046">
    <property type="protein sequence ID" value="QEI09136.1"/>
    <property type="molecule type" value="Genomic_DNA"/>
</dbReference>
<evidence type="ECO:0000256" key="6">
    <source>
        <dbReference type="SAM" id="Phobius"/>
    </source>
</evidence>
<dbReference type="PANTHER" id="PTHR33931">
    <property type="entry name" value="HOLIN-LIKE PROTEIN CIDA-RELATED"/>
    <property type="match status" value="1"/>
</dbReference>
<protein>
    <submittedName>
        <fullName evidence="7">CidA/LrgA family protein</fullName>
    </submittedName>
</protein>
<name>A0A5C0B5F8_9BURK</name>
<dbReference type="GO" id="GO:0005886">
    <property type="term" value="C:plasma membrane"/>
    <property type="evidence" value="ECO:0007669"/>
    <property type="project" value="UniProtKB-SubCell"/>
</dbReference>
<organism evidence="7 8">
    <name type="scientific">Pigmentiphaga aceris</name>
    <dbReference type="NCBI Taxonomy" id="1940612"/>
    <lineage>
        <taxon>Bacteria</taxon>
        <taxon>Pseudomonadati</taxon>
        <taxon>Pseudomonadota</taxon>
        <taxon>Betaproteobacteria</taxon>
        <taxon>Burkholderiales</taxon>
        <taxon>Alcaligenaceae</taxon>
        <taxon>Pigmentiphaga</taxon>
    </lineage>
</organism>
<keyword evidence="8" id="KW-1185">Reference proteome</keyword>
<evidence type="ECO:0000256" key="2">
    <source>
        <dbReference type="ARBA" id="ARBA00022475"/>
    </source>
</evidence>
<dbReference type="InterPro" id="IPR005538">
    <property type="entry name" value="LrgA/CidA"/>
</dbReference>
<keyword evidence="5 6" id="KW-0472">Membrane</keyword>
<dbReference type="AlphaFoldDB" id="A0A5C0B5F8"/>